<sequence length="123" mass="14236">MLSGRPPFKLLPDAVPHDPSLKFVAPRSPRNRKNLTERYDATDSVLLNMSIWPSVFHLHSENGSQFTLIRNKSEFQMELSQFRDTISEGNKDRILRWYTSVNAAMLTHLTNHIKEADTNGVWR</sequence>
<keyword evidence="2" id="KW-1185">Reference proteome</keyword>
<accession>A0A9P0EYX7</accession>
<organism evidence="1 2">
    <name type="scientific">Bemisia tabaci</name>
    <name type="common">Sweetpotato whitefly</name>
    <name type="synonym">Aleurodes tabaci</name>
    <dbReference type="NCBI Taxonomy" id="7038"/>
    <lineage>
        <taxon>Eukaryota</taxon>
        <taxon>Metazoa</taxon>
        <taxon>Ecdysozoa</taxon>
        <taxon>Arthropoda</taxon>
        <taxon>Hexapoda</taxon>
        <taxon>Insecta</taxon>
        <taxon>Pterygota</taxon>
        <taxon>Neoptera</taxon>
        <taxon>Paraneoptera</taxon>
        <taxon>Hemiptera</taxon>
        <taxon>Sternorrhyncha</taxon>
        <taxon>Aleyrodoidea</taxon>
        <taxon>Aleyrodidae</taxon>
        <taxon>Aleyrodinae</taxon>
        <taxon>Bemisia</taxon>
    </lineage>
</organism>
<name>A0A9P0EYX7_BEMTA</name>
<gene>
    <name evidence="1" type="ORF">BEMITA_LOCUS4256</name>
</gene>
<dbReference type="AlphaFoldDB" id="A0A9P0EYX7"/>
<evidence type="ECO:0000313" key="1">
    <source>
        <dbReference type="EMBL" id="CAH0384975.1"/>
    </source>
</evidence>
<protein>
    <submittedName>
        <fullName evidence="1">Uncharacterized protein</fullName>
    </submittedName>
</protein>
<proteinExistence type="predicted"/>
<reference evidence="1" key="1">
    <citation type="submission" date="2021-12" db="EMBL/GenBank/DDBJ databases">
        <authorList>
            <person name="King R."/>
        </authorList>
    </citation>
    <scope>NUCLEOTIDE SEQUENCE</scope>
</reference>
<dbReference type="Proteomes" id="UP001152759">
    <property type="component" value="Chromosome 2"/>
</dbReference>
<evidence type="ECO:0000313" key="2">
    <source>
        <dbReference type="Proteomes" id="UP001152759"/>
    </source>
</evidence>
<dbReference type="EMBL" id="OU963863">
    <property type="protein sequence ID" value="CAH0384975.1"/>
    <property type="molecule type" value="Genomic_DNA"/>
</dbReference>